<evidence type="ECO:0000256" key="3">
    <source>
        <dbReference type="ARBA" id="ARBA00023002"/>
    </source>
</evidence>
<dbReference type="InterPro" id="IPR005123">
    <property type="entry name" value="Oxoglu/Fe-dep_dioxygenase_dom"/>
</dbReference>
<keyword evidence="4" id="KW-0408">Iron</keyword>
<evidence type="ECO:0000313" key="7">
    <source>
        <dbReference type="Proteomes" id="UP001152561"/>
    </source>
</evidence>
<dbReference type="SUPFAM" id="SSF51197">
    <property type="entry name" value="Clavaminate synthase-like"/>
    <property type="match status" value="1"/>
</dbReference>
<evidence type="ECO:0000256" key="2">
    <source>
        <dbReference type="ARBA" id="ARBA00022723"/>
    </source>
</evidence>
<dbReference type="GO" id="GO:0046872">
    <property type="term" value="F:metal ion binding"/>
    <property type="evidence" value="ECO:0007669"/>
    <property type="project" value="UniProtKB-KW"/>
</dbReference>
<evidence type="ECO:0000256" key="4">
    <source>
        <dbReference type="ARBA" id="ARBA00023004"/>
    </source>
</evidence>
<reference evidence="7" key="1">
    <citation type="journal article" date="2023" name="Proc. Natl. Acad. Sci. U.S.A.">
        <title>Genomic and structural basis for evolution of tropane alkaloid biosynthesis.</title>
        <authorList>
            <person name="Wanga Y.-J."/>
            <person name="Taina T."/>
            <person name="Yua J.-Y."/>
            <person name="Lia J."/>
            <person name="Xua B."/>
            <person name="Chenc J."/>
            <person name="D'Auriad J.C."/>
            <person name="Huanga J.-P."/>
            <person name="Huanga S.-X."/>
        </authorList>
    </citation>
    <scope>NUCLEOTIDE SEQUENCE [LARGE SCALE GENOMIC DNA]</scope>
    <source>
        <strain evidence="7">cv. KIB-2019</strain>
    </source>
</reference>
<name>A0A9Q1ME49_9SOLA</name>
<keyword evidence="2" id="KW-0479">Metal-binding</keyword>
<dbReference type="PANTHER" id="PTHR10209">
    <property type="entry name" value="OXIDOREDUCTASE, 2OG-FE II OXYGENASE FAMILY PROTEIN"/>
    <property type="match status" value="1"/>
</dbReference>
<dbReference type="Pfam" id="PF03171">
    <property type="entry name" value="2OG-FeII_Oxy"/>
    <property type="match status" value="1"/>
</dbReference>
<dbReference type="InterPro" id="IPR044861">
    <property type="entry name" value="IPNS-like_FE2OG_OXY"/>
</dbReference>
<gene>
    <name evidence="6" type="ORF">K7X08_004717</name>
</gene>
<evidence type="ECO:0000313" key="6">
    <source>
        <dbReference type="EMBL" id="KAJ8557951.1"/>
    </source>
</evidence>
<keyword evidence="7" id="KW-1185">Reference proteome</keyword>
<dbReference type="AlphaFoldDB" id="A0A9Q1ME49"/>
<sequence length="77" mass="8566">MGTVNLSHYPEVCGASAHSDYGMLTLLATDGVGGFQVCREKFKQPHIWEDVHHLSGSTLHRVMPTGQERNSIVWWSA</sequence>
<protein>
    <recommendedName>
        <fullName evidence="5">Fe2OG dioxygenase domain-containing protein</fullName>
    </recommendedName>
</protein>
<dbReference type="EMBL" id="JAJAGQ010000007">
    <property type="protein sequence ID" value="KAJ8557951.1"/>
    <property type="molecule type" value="Genomic_DNA"/>
</dbReference>
<dbReference type="InterPro" id="IPR027443">
    <property type="entry name" value="IPNS-like_sf"/>
</dbReference>
<dbReference type="PROSITE" id="PS51471">
    <property type="entry name" value="FE2OG_OXY"/>
    <property type="match status" value="1"/>
</dbReference>
<organism evidence="6 7">
    <name type="scientific">Anisodus acutangulus</name>
    <dbReference type="NCBI Taxonomy" id="402998"/>
    <lineage>
        <taxon>Eukaryota</taxon>
        <taxon>Viridiplantae</taxon>
        <taxon>Streptophyta</taxon>
        <taxon>Embryophyta</taxon>
        <taxon>Tracheophyta</taxon>
        <taxon>Spermatophyta</taxon>
        <taxon>Magnoliopsida</taxon>
        <taxon>eudicotyledons</taxon>
        <taxon>Gunneridae</taxon>
        <taxon>Pentapetalae</taxon>
        <taxon>asterids</taxon>
        <taxon>lamiids</taxon>
        <taxon>Solanales</taxon>
        <taxon>Solanaceae</taxon>
        <taxon>Solanoideae</taxon>
        <taxon>Hyoscyameae</taxon>
        <taxon>Anisodus</taxon>
    </lineage>
</organism>
<dbReference type="PANTHER" id="PTHR10209:SF590">
    <property type="entry name" value="2-OXOGLUTARATE (2OG) AND FE(II)-DEPENDENT OXYGENASE SUPERFAMILY PROTEIN"/>
    <property type="match status" value="1"/>
</dbReference>
<keyword evidence="3" id="KW-0560">Oxidoreductase</keyword>
<evidence type="ECO:0000256" key="1">
    <source>
        <dbReference type="ARBA" id="ARBA00008056"/>
    </source>
</evidence>
<comment type="similarity">
    <text evidence="1">Belongs to the iron/ascorbate-dependent oxidoreductase family.</text>
</comment>
<feature type="domain" description="Fe2OG dioxygenase" evidence="5">
    <location>
        <begin position="1"/>
        <end position="77"/>
    </location>
</feature>
<proteinExistence type="inferred from homology"/>
<dbReference type="OrthoDB" id="1700363at2759"/>
<dbReference type="GO" id="GO:0051213">
    <property type="term" value="F:dioxygenase activity"/>
    <property type="evidence" value="ECO:0007669"/>
    <property type="project" value="UniProtKB-ARBA"/>
</dbReference>
<dbReference type="Proteomes" id="UP001152561">
    <property type="component" value="Unassembled WGS sequence"/>
</dbReference>
<comment type="caution">
    <text evidence="6">The sequence shown here is derived from an EMBL/GenBank/DDBJ whole genome shotgun (WGS) entry which is preliminary data.</text>
</comment>
<accession>A0A9Q1ME49</accession>
<dbReference type="Gene3D" id="2.60.120.330">
    <property type="entry name" value="B-lactam Antibiotic, Isopenicillin N Synthase, Chain"/>
    <property type="match status" value="1"/>
</dbReference>
<evidence type="ECO:0000259" key="5">
    <source>
        <dbReference type="PROSITE" id="PS51471"/>
    </source>
</evidence>